<dbReference type="PANTHER" id="PTHR43133:SF62">
    <property type="entry name" value="RNA POLYMERASE SIGMA FACTOR SIGZ"/>
    <property type="match status" value="1"/>
</dbReference>
<dbReference type="RefSeq" id="WP_171609436.1">
    <property type="nucleotide sequence ID" value="NZ_WHPF01000015.1"/>
</dbReference>
<dbReference type="Gene3D" id="1.10.10.10">
    <property type="entry name" value="Winged helix-like DNA-binding domain superfamily/Winged helix DNA-binding domain"/>
    <property type="match status" value="1"/>
</dbReference>
<comment type="similarity">
    <text evidence="1">Belongs to the sigma-70 factor family. ECF subfamily.</text>
</comment>
<dbReference type="InterPro" id="IPR014284">
    <property type="entry name" value="RNA_pol_sigma-70_dom"/>
</dbReference>
<dbReference type="InterPro" id="IPR013249">
    <property type="entry name" value="RNA_pol_sigma70_r4_t2"/>
</dbReference>
<dbReference type="CDD" id="cd06171">
    <property type="entry name" value="Sigma70_r4"/>
    <property type="match status" value="1"/>
</dbReference>
<dbReference type="PANTHER" id="PTHR43133">
    <property type="entry name" value="RNA POLYMERASE ECF-TYPE SIGMA FACTO"/>
    <property type="match status" value="1"/>
</dbReference>
<dbReference type="GO" id="GO:0003677">
    <property type="term" value="F:DNA binding"/>
    <property type="evidence" value="ECO:0007669"/>
    <property type="project" value="InterPro"/>
</dbReference>
<dbReference type="SUPFAM" id="SSF88946">
    <property type="entry name" value="Sigma2 domain of RNA polymerase sigma factors"/>
    <property type="match status" value="1"/>
</dbReference>
<dbReference type="InterPro" id="IPR013324">
    <property type="entry name" value="RNA_pol_sigma_r3/r4-like"/>
</dbReference>
<accession>A0A8J8FG23</accession>
<sequence length="180" mass="20763">MPDTIKYTETELVLLLKERDQSAFGYLYDNYSGALFNIVLAIIPDRELASDVLQEVFVKIWRQVALYDATKGRLFTWMMNIARNASIDVLRSKSYNNSQQNRELTENVYANAGTTVTNTDKIGLRKVVHSLKDEYKILVELSYFEGYTQDEISKMLNIPLGTVKTRLRNALLQLRELVKN</sequence>
<keyword evidence="8" id="KW-1185">Reference proteome</keyword>
<feature type="domain" description="RNA polymerase sigma factor 70 region 4 type 2" evidence="6">
    <location>
        <begin position="124"/>
        <end position="174"/>
    </location>
</feature>
<evidence type="ECO:0000256" key="3">
    <source>
        <dbReference type="ARBA" id="ARBA00023082"/>
    </source>
</evidence>
<dbReference type="NCBIfam" id="TIGR02937">
    <property type="entry name" value="sigma70-ECF"/>
    <property type="match status" value="1"/>
</dbReference>
<dbReference type="EMBL" id="WHPF01000015">
    <property type="protein sequence ID" value="NNV57491.1"/>
    <property type="molecule type" value="Genomic_DNA"/>
</dbReference>
<organism evidence="7 8">
    <name type="scientific">Limnovirga soli</name>
    <dbReference type="NCBI Taxonomy" id="2656915"/>
    <lineage>
        <taxon>Bacteria</taxon>
        <taxon>Pseudomonadati</taxon>
        <taxon>Bacteroidota</taxon>
        <taxon>Chitinophagia</taxon>
        <taxon>Chitinophagales</taxon>
        <taxon>Chitinophagaceae</taxon>
        <taxon>Limnovirga</taxon>
    </lineage>
</organism>
<dbReference type="Pfam" id="PF04542">
    <property type="entry name" value="Sigma70_r2"/>
    <property type="match status" value="1"/>
</dbReference>
<dbReference type="GO" id="GO:0006352">
    <property type="term" value="P:DNA-templated transcription initiation"/>
    <property type="evidence" value="ECO:0007669"/>
    <property type="project" value="InterPro"/>
</dbReference>
<keyword evidence="2" id="KW-0805">Transcription regulation</keyword>
<comment type="caution">
    <text evidence="7">The sequence shown here is derived from an EMBL/GenBank/DDBJ whole genome shotgun (WGS) entry which is preliminary data.</text>
</comment>
<feature type="domain" description="RNA polymerase sigma-70 region 2" evidence="5">
    <location>
        <begin position="27"/>
        <end position="94"/>
    </location>
</feature>
<evidence type="ECO:0000313" key="8">
    <source>
        <dbReference type="Proteomes" id="UP000598971"/>
    </source>
</evidence>
<dbReference type="GO" id="GO:0016987">
    <property type="term" value="F:sigma factor activity"/>
    <property type="evidence" value="ECO:0007669"/>
    <property type="project" value="UniProtKB-KW"/>
</dbReference>
<gene>
    <name evidence="7" type="ORF">GD597_18605</name>
</gene>
<evidence type="ECO:0000256" key="4">
    <source>
        <dbReference type="ARBA" id="ARBA00023163"/>
    </source>
</evidence>
<reference evidence="7" key="1">
    <citation type="submission" date="2019-10" db="EMBL/GenBank/DDBJ databases">
        <title>Draft genome sequence of Panacibacter sp. KCS-6.</title>
        <authorList>
            <person name="Yim K.J."/>
        </authorList>
    </citation>
    <scope>NUCLEOTIDE SEQUENCE</scope>
    <source>
        <strain evidence="7">KCS-6</strain>
    </source>
</reference>
<keyword evidence="4" id="KW-0804">Transcription</keyword>
<dbReference type="SUPFAM" id="SSF88659">
    <property type="entry name" value="Sigma3 and sigma4 domains of RNA polymerase sigma factors"/>
    <property type="match status" value="1"/>
</dbReference>
<evidence type="ECO:0000256" key="1">
    <source>
        <dbReference type="ARBA" id="ARBA00010641"/>
    </source>
</evidence>
<protein>
    <submittedName>
        <fullName evidence="7">Sigma-70 family RNA polymerase sigma factor</fullName>
    </submittedName>
</protein>
<evidence type="ECO:0000259" key="6">
    <source>
        <dbReference type="Pfam" id="PF08281"/>
    </source>
</evidence>
<dbReference type="InterPro" id="IPR013325">
    <property type="entry name" value="RNA_pol_sigma_r2"/>
</dbReference>
<dbReference type="Pfam" id="PF08281">
    <property type="entry name" value="Sigma70_r4_2"/>
    <property type="match status" value="1"/>
</dbReference>
<keyword evidence="3" id="KW-0731">Sigma factor</keyword>
<evidence type="ECO:0000313" key="7">
    <source>
        <dbReference type="EMBL" id="NNV57491.1"/>
    </source>
</evidence>
<evidence type="ECO:0000256" key="2">
    <source>
        <dbReference type="ARBA" id="ARBA00023015"/>
    </source>
</evidence>
<dbReference type="InterPro" id="IPR007627">
    <property type="entry name" value="RNA_pol_sigma70_r2"/>
</dbReference>
<evidence type="ECO:0000259" key="5">
    <source>
        <dbReference type="Pfam" id="PF04542"/>
    </source>
</evidence>
<dbReference type="Proteomes" id="UP000598971">
    <property type="component" value="Unassembled WGS sequence"/>
</dbReference>
<dbReference type="InterPro" id="IPR039425">
    <property type="entry name" value="RNA_pol_sigma-70-like"/>
</dbReference>
<proteinExistence type="inferred from homology"/>
<dbReference type="InterPro" id="IPR036388">
    <property type="entry name" value="WH-like_DNA-bd_sf"/>
</dbReference>
<dbReference type="Gene3D" id="1.10.1740.10">
    <property type="match status" value="1"/>
</dbReference>
<dbReference type="AlphaFoldDB" id="A0A8J8FG23"/>
<name>A0A8J8FG23_9BACT</name>